<comment type="catalytic activity">
    <reaction evidence="1">
        <text>ATP + H2O = ADP + phosphate + H(+)</text>
        <dbReference type="Rhea" id="RHEA:13065"/>
        <dbReference type="ChEBI" id="CHEBI:15377"/>
        <dbReference type="ChEBI" id="CHEBI:15378"/>
        <dbReference type="ChEBI" id="CHEBI:30616"/>
        <dbReference type="ChEBI" id="CHEBI:43474"/>
        <dbReference type="ChEBI" id="CHEBI:456216"/>
        <dbReference type="EC" id="5.6.2.3"/>
    </reaction>
</comment>
<dbReference type="Gene3D" id="3.40.50.300">
    <property type="entry name" value="P-loop containing nucleotide triphosphate hydrolases"/>
    <property type="match status" value="1"/>
</dbReference>
<feature type="domain" description="DNA helicase Pif1-like 2B" evidence="4">
    <location>
        <begin position="938"/>
        <end position="984"/>
    </location>
</feature>
<dbReference type="GO" id="GO:0006310">
    <property type="term" value="P:DNA recombination"/>
    <property type="evidence" value="ECO:0007669"/>
    <property type="project" value="UniProtKB-KW"/>
</dbReference>
<dbReference type="GO" id="GO:0006281">
    <property type="term" value="P:DNA repair"/>
    <property type="evidence" value="ECO:0007669"/>
    <property type="project" value="UniProtKB-KW"/>
</dbReference>
<dbReference type="GO" id="GO:0043139">
    <property type="term" value="F:5'-3' DNA helicase activity"/>
    <property type="evidence" value="ECO:0007669"/>
    <property type="project" value="UniProtKB-EC"/>
</dbReference>
<evidence type="ECO:0000259" key="4">
    <source>
        <dbReference type="Pfam" id="PF21530"/>
    </source>
</evidence>
<name>A0A2N9I9J5_FAGSY</name>
<keyword evidence="1" id="KW-0067">ATP-binding</keyword>
<dbReference type="PANTHER" id="PTHR10492">
    <property type="match status" value="1"/>
</dbReference>
<dbReference type="AlphaFoldDB" id="A0A2N9I9J5"/>
<keyword evidence="1" id="KW-0347">Helicase</keyword>
<dbReference type="PANTHER" id="PTHR10492:SF101">
    <property type="entry name" value="ATP-DEPENDENT DNA HELICASE"/>
    <property type="match status" value="1"/>
</dbReference>
<evidence type="ECO:0000259" key="2">
    <source>
        <dbReference type="Pfam" id="PF05970"/>
    </source>
</evidence>
<dbReference type="SUPFAM" id="SSF52540">
    <property type="entry name" value="P-loop containing nucleoside triphosphate hydrolases"/>
    <property type="match status" value="2"/>
</dbReference>
<accession>A0A2N9I9J5</accession>
<dbReference type="Pfam" id="PF05970">
    <property type="entry name" value="PIF1"/>
    <property type="match status" value="1"/>
</dbReference>
<keyword evidence="1" id="KW-0234">DNA repair</keyword>
<evidence type="ECO:0000259" key="3">
    <source>
        <dbReference type="Pfam" id="PF14214"/>
    </source>
</evidence>
<dbReference type="GO" id="GO:0005524">
    <property type="term" value="F:ATP binding"/>
    <property type="evidence" value="ECO:0007669"/>
    <property type="project" value="UniProtKB-KW"/>
</dbReference>
<protein>
    <recommendedName>
        <fullName evidence="1">ATP-dependent DNA helicase</fullName>
        <ecNumber evidence="1">5.6.2.3</ecNumber>
    </recommendedName>
</protein>
<proteinExistence type="inferred from homology"/>
<dbReference type="InterPro" id="IPR025476">
    <property type="entry name" value="Helitron_helicase-like"/>
</dbReference>
<keyword evidence="1" id="KW-0233">DNA recombination</keyword>
<dbReference type="InterPro" id="IPR010285">
    <property type="entry name" value="DNA_helicase_pif1-like_DEAD"/>
</dbReference>
<feature type="domain" description="Helitron helicase-like" evidence="3">
    <location>
        <begin position="127"/>
        <end position="310"/>
    </location>
</feature>
<evidence type="ECO:0000256" key="1">
    <source>
        <dbReference type="RuleBase" id="RU363044"/>
    </source>
</evidence>
<dbReference type="InterPro" id="IPR027417">
    <property type="entry name" value="P-loop_NTPase"/>
</dbReference>
<organism evidence="5">
    <name type="scientific">Fagus sylvatica</name>
    <name type="common">Beechnut</name>
    <dbReference type="NCBI Taxonomy" id="28930"/>
    <lineage>
        <taxon>Eukaryota</taxon>
        <taxon>Viridiplantae</taxon>
        <taxon>Streptophyta</taxon>
        <taxon>Embryophyta</taxon>
        <taxon>Tracheophyta</taxon>
        <taxon>Spermatophyta</taxon>
        <taxon>Magnoliopsida</taxon>
        <taxon>eudicotyledons</taxon>
        <taxon>Gunneridae</taxon>
        <taxon>Pentapetalae</taxon>
        <taxon>rosids</taxon>
        <taxon>fabids</taxon>
        <taxon>Fagales</taxon>
        <taxon>Fagaceae</taxon>
        <taxon>Fagus</taxon>
    </lineage>
</organism>
<sequence length="1031" mass="118070">MLDENNILVQSFRMARDRFQGSQVRDFKLRLIGTRSTDGREHNLPSASEIAAIIIGDFDPESGYRDIIVESKEGHLKRINELHPSFMPMQYPLLFPYGEDGFRLGILYREIDGRKKTKRTSVTMREYYAYRLQERESEGKTLHHGRRLFQQFVVDSYTCVEQSRLRYFRDKQKQLRSEVYHGLKDAVFRGDTTPASIGKRIVLPSSFTGGPRYMIQCYQDAMAICRWFGYPDLFITFTCNSKWPEIESFLSMHPGLKVEDRPDIVARVFKIKLNNLMHDLKRGSHFGRVLAVVYTVEYQKRGLPHAHILLFLHPDDKHPTPAEIDKIISAEIPDALTEPEAYEAVSQFMIHGPCGAANTNSPCMIENKCKKHFPKKIYAETTIDEDGFPVYRRRDDGRTVEKNGIKLDNRFVVPYNKELLIKYQAHINVEWCNRSRDPSVERLGFHLEDEHNVVFTDSDYLDNVIDRPDVDKTMFTQWFKANEMYDSARQLTYSEFPSKWVWHKNISEWSPRKSGRSIGRIYYAHPGSGERFYLRMLLNVVKGPRTFEEIRTINNIIHPTFRAACYALGLLDDDKEWHEAIRQASLWATDMMRLRESNNRLIVEELNYDKLGEAEEHARIVQGLNTDQRNIYDEVRKSVTCNNGGFYFVYGHGGTGKTYLWKALITWIRSEGKIVLAVASSGIAALLLPGGRTAHSRFQIPIKVGDESTCSIKQGTHAAELMSKVSLIIWDEAPMAHRNCFEAVDRSLRDLLRFTDPTSLDKPFGGKTVVLGGDFRQILPVIPKGRREDIVESSINQSLLWDYCTVFKLTQNMRIQQNRGDKPTRDFAEWILKVGDDTIANADGNSIIEIPKDLLVPGELDPIKDIVEATYPNLLESYMDGSYLQERAILAPTNDIVQELNEYIIDLIDSPEATYLSADSICKASSNIEHQDALYPVEFLNSLKFAGIPNHELKLKIGLPIMLLRNLNQSAGLCNGTRLTITQMSRWVIEARIITGTHVGCKIKTHGSLRFGLQECGMQLIQTQINSSAST</sequence>
<keyword evidence="1" id="KW-0547">Nucleotide-binding</keyword>
<evidence type="ECO:0000313" key="5">
    <source>
        <dbReference type="EMBL" id="SPD20955.1"/>
    </source>
</evidence>
<comment type="similarity">
    <text evidence="1">Belongs to the helicase family.</text>
</comment>
<dbReference type="EMBL" id="OIVN01005113">
    <property type="protein sequence ID" value="SPD20955.1"/>
    <property type="molecule type" value="Genomic_DNA"/>
</dbReference>
<gene>
    <name evidence="5" type="ORF">FSB_LOCUS48837</name>
</gene>
<dbReference type="GO" id="GO:0000723">
    <property type="term" value="P:telomere maintenance"/>
    <property type="evidence" value="ECO:0007669"/>
    <property type="project" value="InterPro"/>
</dbReference>
<keyword evidence="1" id="KW-0378">Hydrolase</keyword>
<dbReference type="Pfam" id="PF14214">
    <property type="entry name" value="Helitron_like_N"/>
    <property type="match status" value="1"/>
</dbReference>
<feature type="domain" description="DNA helicase Pif1-like DEAD-box helicase" evidence="2">
    <location>
        <begin position="624"/>
        <end position="842"/>
    </location>
</feature>
<dbReference type="GO" id="GO:0016887">
    <property type="term" value="F:ATP hydrolysis activity"/>
    <property type="evidence" value="ECO:0007669"/>
    <property type="project" value="RHEA"/>
</dbReference>
<comment type="cofactor">
    <cofactor evidence="1">
        <name>Mg(2+)</name>
        <dbReference type="ChEBI" id="CHEBI:18420"/>
    </cofactor>
</comment>
<dbReference type="Pfam" id="PF21530">
    <property type="entry name" value="Pif1_2B_dom"/>
    <property type="match status" value="1"/>
</dbReference>
<reference evidence="5" key="1">
    <citation type="submission" date="2018-02" db="EMBL/GenBank/DDBJ databases">
        <authorList>
            <person name="Cohen D.B."/>
            <person name="Kent A.D."/>
        </authorList>
    </citation>
    <scope>NUCLEOTIDE SEQUENCE</scope>
</reference>
<dbReference type="InterPro" id="IPR049163">
    <property type="entry name" value="Pif1-like_2B_dom"/>
</dbReference>
<keyword evidence="1" id="KW-0227">DNA damage</keyword>
<dbReference type="EC" id="5.6.2.3" evidence="1"/>